<evidence type="ECO:0000313" key="1">
    <source>
        <dbReference type="EMBL" id="RPB27843.1"/>
    </source>
</evidence>
<organism evidence="1 2">
    <name type="scientific">Terfezia boudieri ATCC MYA-4762</name>
    <dbReference type="NCBI Taxonomy" id="1051890"/>
    <lineage>
        <taxon>Eukaryota</taxon>
        <taxon>Fungi</taxon>
        <taxon>Dikarya</taxon>
        <taxon>Ascomycota</taxon>
        <taxon>Pezizomycotina</taxon>
        <taxon>Pezizomycetes</taxon>
        <taxon>Pezizales</taxon>
        <taxon>Pezizaceae</taxon>
        <taxon>Terfezia</taxon>
    </lineage>
</organism>
<sequence>MFSQRIIIRSILRYHVPKIRLVKHFRTESAAGRYLRQADETSRKVEDKLDKLDSKIAIIYGFTAILVVGGVGCPRSPTVLLMSNLSQNAFNFYTNRHFETELRTDMNNLRTELRSDMKDMKAELKSAFKVQFDTILALLVKRDST</sequence>
<protein>
    <submittedName>
        <fullName evidence="1">Uncharacterized protein</fullName>
    </submittedName>
</protein>
<name>A0A3N4LY72_9PEZI</name>
<dbReference type="Proteomes" id="UP000267821">
    <property type="component" value="Unassembled WGS sequence"/>
</dbReference>
<evidence type="ECO:0000313" key="2">
    <source>
        <dbReference type="Proteomes" id="UP000267821"/>
    </source>
</evidence>
<proteinExistence type="predicted"/>
<keyword evidence="2" id="KW-1185">Reference proteome</keyword>
<dbReference type="OrthoDB" id="5479875at2759"/>
<dbReference type="InParanoid" id="A0A3N4LY72"/>
<gene>
    <name evidence="1" type="ORF">L211DRAFT_845848</name>
</gene>
<dbReference type="EMBL" id="ML121530">
    <property type="protein sequence ID" value="RPB27843.1"/>
    <property type="molecule type" value="Genomic_DNA"/>
</dbReference>
<dbReference type="AlphaFoldDB" id="A0A3N4LY72"/>
<accession>A0A3N4LY72</accession>
<reference evidence="1 2" key="1">
    <citation type="journal article" date="2018" name="Nat. Ecol. Evol.">
        <title>Pezizomycetes genomes reveal the molecular basis of ectomycorrhizal truffle lifestyle.</title>
        <authorList>
            <person name="Murat C."/>
            <person name="Payen T."/>
            <person name="Noel B."/>
            <person name="Kuo A."/>
            <person name="Morin E."/>
            <person name="Chen J."/>
            <person name="Kohler A."/>
            <person name="Krizsan K."/>
            <person name="Balestrini R."/>
            <person name="Da Silva C."/>
            <person name="Montanini B."/>
            <person name="Hainaut M."/>
            <person name="Levati E."/>
            <person name="Barry K.W."/>
            <person name="Belfiori B."/>
            <person name="Cichocki N."/>
            <person name="Clum A."/>
            <person name="Dockter R.B."/>
            <person name="Fauchery L."/>
            <person name="Guy J."/>
            <person name="Iotti M."/>
            <person name="Le Tacon F."/>
            <person name="Lindquist E.A."/>
            <person name="Lipzen A."/>
            <person name="Malagnac F."/>
            <person name="Mello A."/>
            <person name="Molinier V."/>
            <person name="Miyauchi S."/>
            <person name="Poulain J."/>
            <person name="Riccioni C."/>
            <person name="Rubini A."/>
            <person name="Sitrit Y."/>
            <person name="Splivallo R."/>
            <person name="Traeger S."/>
            <person name="Wang M."/>
            <person name="Zifcakova L."/>
            <person name="Wipf D."/>
            <person name="Zambonelli A."/>
            <person name="Paolocci F."/>
            <person name="Nowrousian M."/>
            <person name="Ottonello S."/>
            <person name="Baldrian P."/>
            <person name="Spatafora J.W."/>
            <person name="Henrissat B."/>
            <person name="Nagy L.G."/>
            <person name="Aury J.M."/>
            <person name="Wincker P."/>
            <person name="Grigoriev I.V."/>
            <person name="Bonfante P."/>
            <person name="Martin F.M."/>
        </authorList>
    </citation>
    <scope>NUCLEOTIDE SEQUENCE [LARGE SCALE GENOMIC DNA]</scope>
    <source>
        <strain evidence="1 2">ATCC MYA-4762</strain>
    </source>
</reference>